<accession>A0A0P1LJQ2</accession>
<evidence type="ECO:0000313" key="5">
    <source>
        <dbReference type="Proteomes" id="UP000182200"/>
    </source>
</evidence>
<dbReference type="OrthoDB" id="9805636at2"/>
<reference evidence="3 4" key="2">
    <citation type="submission" date="2015-11" db="EMBL/GenBank/DDBJ databases">
        <authorList>
            <person name="Zhang Y."/>
            <person name="Guo Z."/>
        </authorList>
    </citation>
    <scope>NUCLEOTIDE SEQUENCE [LARGE SCALE GENOMIC DNA]</scope>
    <source>
        <strain evidence="3">JGI-4</strain>
    </source>
</reference>
<dbReference type="GO" id="GO:0004497">
    <property type="term" value="F:monooxygenase activity"/>
    <property type="evidence" value="ECO:0007669"/>
    <property type="project" value="InterPro"/>
</dbReference>
<keyword evidence="5" id="KW-1185">Reference proteome</keyword>
<evidence type="ECO:0000313" key="3">
    <source>
        <dbReference type="EMBL" id="CUU06527.1"/>
    </source>
</evidence>
<accession>A0A0S4N8G4</accession>
<dbReference type="RefSeq" id="WP_047134329.1">
    <property type="nucleotide sequence ID" value="NZ_CZVI01000009.1"/>
</dbReference>
<evidence type="ECO:0000256" key="1">
    <source>
        <dbReference type="ARBA" id="ARBA00006313"/>
    </source>
</evidence>
<comment type="similarity">
    <text evidence="1">Belongs to the TmoD/XamoD family.</text>
</comment>
<dbReference type="Pfam" id="PF02406">
    <property type="entry name" value="MmoB_DmpM"/>
    <property type="match status" value="1"/>
</dbReference>
<accession>A0A0P1MF21</accession>
<sequence length="100" mass="11816">MVAVETKRERFVSVDLQKTEEGYNVLRAILKDNPDAKVDEFPGYYKVKHSNKLTIKRETVESFMGRPWDTQEFNLVIISYSGNFAEWDDEKIVIQWDTHM</sequence>
<evidence type="ECO:0000313" key="2">
    <source>
        <dbReference type="EMBL" id="CUS85219.1"/>
    </source>
</evidence>
<gene>
    <name evidence="3" type="ORF">JGI4_01527</name>
    <name evidence="2" type="ORF">JGI8_00875</name>
</gene>
<accession>A0A0P1L8P5</accession>
<reference evidence="2 5" key="1">
    <citation type="submission" date="2015-11" db="EMBL/GenBank/DDBJ databases">
        <authorList>
            <person name="Varghese N."/>
        </authorList>
    </citation>
    <scope>NUCLEOTIDE SEQUENCE [LARGE SCALE GENOMIC DNA]</scope>
    <source>
        <strain evidence="2 5">JGI-8</strain>
    </source>
</reference>
<accession>A0A0P1P4Q3</accession>
<accession>A0A0P1MYU7</accession>
<dbReference type="Proteomes" id="UP000182011">
    <property type="component" value="Unassembled WGS sequence"/>
</dbReference>
<dbReference type="EMBL" id="CZVI01000009">
    <property type="protein sequence ID" value="CUS85219.1"/>
    <property type="molecule type" value="Genomic_DNA"/>
</dbReference>
<dbReference type="Proteomes" id="UP000182200">
    <property type="component" value="Unassembled WGS sequence"/>
</dbReference>
<dbReference type="InterPro" id="IPR036889">
    <property type="entry name" value="mOase_MmoB_DmpM_sf"/>
</dbReference>
<dbReference type="AlphaFoldDB" id="A0A0N7MRP5"/>
<dbReference type="SUPFAM" id="SSF56029">
    <property type="entry name" value="Monooxygenase (hydroxylase) regulatory protein"/>
    <property type="match status" value="1"/>
</dbReference>
<accession>A0A0P1LSS6</accession>
<dbReference type="Gene3D" id="3.90.56.10">
    <property type="entry name" value="Monooxygenase component MmoB/DmpM"/>
    <property type="match status" value="1"/>
</dbReference>
<proteinExistence type="inferred from homology"/>
<dbReference type="EMBL" id="FAOP01000006">
    <property type="protein sequence ID" value="CUU06527.1"/>
    <property type="molecule type" value="Genomic_DNA"/>
</dbReference>
<accession>A0A0P1LRT8</accession>
<organism evidence="3 4">
    <name type="scientific">Candidatus Kryptonium thompsonii</name>
    <dbReference type="NCBI Taxonomy" id="1633631"/>
    <lineage>
        <taxon>Bacteria</taxon>
        <taxon>Pseudomonadati</taxon>
        <taxon>Candidatus Kryptoniota</taxon>
        <taxon>Candidatus Kryptonium</taxon>
    </lineage>
</organism>
<accession>A0A0N7MR68</accession>
<name>A0A0N7MRP5_9BACT</name>
<dbReference type="InterPro" id="IPR003454">
    <property type="entry name" value="MOase_MmoB_DmpM"/>
</dbReference>
<protein>
    <submittedName>
        <fullName evidence="3">Phenol hydroxylase P2 protein</fullName>
    </submittedName>
</protein>
<dbReference type="STRING" id="1633631.GCA_001442925_01522"/>
<evidence type="ECO:0000313" key="4">
    <source>
        <dbReference type="Proteomes" id="UP000182011"/>
    </source>
</evidence>
<accession>A0A0N7MRP5</accession>